<feature type="region of interest" description="Disordered" evidence="1">
    <location>
        <begin position="1"/>
        <end position="20"/>
    </location>
</feature>
<protein>
    <submittedName>
        <fullName evidence="2">Uncharacterized protein</fullName>
    </submittedName>
</protein>
<evidence type="ECO:0000313" key="2">
    <source>
        <dbReference type="EMBL" id="SEP53000.1"/>
    </source>
</evidence>
<name>A0A1H8YLE9_9PSEU</name>
<proteinExistence type="predicted"/>
<accession>A0A1H8YLE9</accession>
<dbReference type="AlphaFoldDB" id="A0A1H8YLE9"/>
<organism evidence="2 3">
    <name type="scientific">Amycolatopsis saalfeldensis</name>
    <dbReference type="NCBI Taxonomy" id="394193"/>
    <lineage>
        <taxon>Bacteria</taxon>
        <taxon>Bacillati</taxon>
        <taxon>Actinomycetota</taxon>
        <taxon>Actinomycetes</taxon>
        <taxon>Pseudonocardiales</taxon>
        <taxon>Pseudonocardiaceae</taxon>
        <taxon>Amycolatopsis</taxon>
    </lineage>
</organism>
<dbReference type="Proteomes" id="UP000198582">
    <property type="component" value="Unassembled WGS sequence"/>
</dbReference>
<dbReference type="EMBL" id="FOEF01000023">
    <property type="protein sequence ID" value="SEP53000.1"/>
    <property type="molecule type" value="Genomic_DNA"/>
</dbReference>
<gene>
    <name evidence="2" type="ORF">SAMN04489732_123128</name>
</gene>
<evidence type="ECO:0000256" key="1">
    <source>
        <dbReference type="SAM" id="MobiDB-lite"/>
    </source>
</evidence>
<keyword evidence="3" id="KW-1185">Reference proteome</keyword>
<reference evidence="2 3" key="1">
    <citation type="submission" date="2016-10" db="EMBL/GenBank/DDBJ databases">
        <authorList>
            <person name="de Groot N.N."/>
        </authorList>
    </citation>
    <scope>NUCLEOTIDE SEQUENCE [LARGE SCALE GENOMIC DNA]</scope>
    <source>
        <strain evidence="2 3">DSM 44993</strain>
    </source>
</reference>
<evidence type="ECO:0000313" key="3">
    <source>
        <dbReference type="Proteomes" id="UP000198582"/>
    </source>
</evidence>
<sequence length="38" mass="3995">MSAAADDGLSFLESPAKGEGVERQSWWLGKLSWGVGTA</sequence>